<organism evidence="5 6">
    <name type="scientific">Sneathiella litorea</name>
    <dbReference type="NCBI Taxonomy" id="2606216"/>
    <lineage>
        <taxon>Bacteria</taxon>
        <taxon>Pseudomonadati</taxon>
        <taxon>Pseudomonadota</taxon>
        <taxon>Alphaproteobacteria</taxon>
        <taxon>Sneathiellales</taxon>
        <taxon>Sneathiellaceae</taxon>
        <taxon>Sneathiella</taxon>
    </lineage>
</organism>
<reference evidence="5 6" key="1">
    <citation type="submission" date="2019-12" db="EMBL/GenBank/DDBJ databases">
        <title>Snethiella sp. nov. sp. isolated from sea sand.</title>
        <authorList>
            <person name="Kim J."/>
            <person name="Jeong S.E."/>
            <person name="Jung H.S."/>
            <person name="Jeon C.O."/>
        </authorList>
    </citation>
    <scope>NUCLEOTIDE SEQUENCE [LARGE SCALE GENOMIC DNA]</scope>
    <source>
        <strain evidence="5 6">DP05</strain>
    </source>
</reference>
<dbReference type="EMBL" id="WTUW01000001">
    <property type="protein sequence ID" value="MZR29626.1"/>
    <property type="molecule type" value="Genomic_DNA"/>
</dbReference>
<comment type="similarity">
    <text evidence="1">Belongs to the type-I restriction system S methylase family.</text>
</comment>
<dbReference type="Proteomes" id="UP000476030">
    <property type="component" value="Unassembled WGS sequence"/>
</dbReference>
<feature type="domain" description="Type I restriction modification DNA specificity" evidence="4">
    <location>
        <begin position="199"/>
        <end position="371"/>
    </location>
</feature>
<dbReference type="AlphaFoldDB" id="A0A6L8W3G0"/>
<proteinExistence type="inferred from homology"/>
<dbReference type="Gene3D" id="3.90.220.20">
    <property type="entry name" value="DNA methylase specificity domains"/>
    <property type="match status" value="2"/>
</dbReference>
<sequence length="404" mass="45395">MKHGWRIESIGAVANIVSGGTPKSRVAEYWNGGVPWITPKDMGKLRDERVRRTSRTLSEVGIANSSAKLVPANSVILSTRAPIGHLAINEIPMSFNQGCRGLIPSERLDSRYLFYFLRANVNLLNELGTGATFRELSKTALESVEIPIPPVPEQQRIVAILDEAFAGINAAIANTKRNLVNARELFESYLNDVFTQKGDGWSEKRLREICDRITDGTHQTPKYYDNGFIFLSSKNVKEGVIDWDNIRYIDEVQHVNMQRRLAPRINDILLRKNGAGYGKAAIVDKDVIFDVYVSLAVLRPLEFILPRYLLHFINSPFAMQQFNSRIKGTGVPNLHLEEIQAVIVAFPDDVKEQQRIIDGLDAFNTEFQLLEAVYQKKLGALAELKQSILQKAFSGELTREEVAA</sequence>
<dbReference type="Pfam" id="PF01420">
    <property type="entry name" value="Methylase_S"/>
    <property type="match status" value="2"/>
</dbReference>
<dbReference type="InterPro" id="IPR044946">
    <property type="entry name" value="Restrct_endonuc_typeI_TRD_sf"/>
</dbReference>
<evidence type="ECO:0000256" key="2">
    <source>
        <dbReference type="ARBA" id="ARBA00022747"/>
    </source>
</evidence>
<evidence type="ECO:0000313" key="5">
    <source>
        <dbReference type="EMBL" id="MZR29626.1"/>
    </source>
</evidence>
<keyword evidence="3" id="KW-0238">DNA-binding</keyword>
<accession>A0A6L8W3G0</accession>
<dbReference type="CDD" id="cd17273">
    <property type="entry name" value="RMtype1_S_EcoJA69PI-TRD1-CR1_like"/>
    <property type="match status" value="1"/>
</dbReference>
<comment type="caution">
    <text evidence="5">The sequence shown here is derived from an EMBL/GenBank/DDBJ whole genome shotgun (WGS) entry which is preliminary data.</text>
</comment>
<dbReference type="GO" id="GO:0004519">
    <property type="term" value="F:endonuclease activity"/>
    <property type="evidence" value="ECO:0007669"/>
    <property type="project" value="UniProtKB-KW"/>
</dbReference>
<dbReference type="InterPro" id="IPR000055">
    <property type="entry name" value="Restrct_endonuc_typeI_TRD"/>
</dbReference>
<gene>
    <name evidence="5" type="ORF">GQE98_03160</name>
</gene>
<evidence type="ECO:0000259" key="4">
    <source>
        <dbReference type="Pfam" id="PF01420"/>
    </source>
</evidence>
<keyword evidence="2" id="KW-0680">Restriction system</keyword>
<keyword evidence="5" id="KW-0255">Endonuclease</keyword>
<name>A0A6L8W3G0_9PROT</name>
<evidence type="ECO:0000256" key="3">
    <source>
        <dbReference type="ARBA" id="ARBA00023125"/>
    </source>
</evidence>
<dbReference type="CDD" id="cd17246">
    <property type="entry name" value="RMtype1_S_SonII-TRD2-CR2_like"/>
    <property type="match status" value="1"/>
</dbReference>
<feature type="domain" description="Type I restriction modification DNA specificity" evidence="4">
    <location>
        <begin position="4"/>
        <end position="170"/>
    </location>
</feature>
<keyword evidence="5" id="KW-0540">Nuclease</keyword>
<dbReference type="RefSeq" id="WP_161314080.1">
    <property type="nucleotide sequence ID" value="NZ_WTUW01000001.1"/>
</dbReference>
<dbReference type="GO" id="GO:0009307">
    <property type="term" value="P:DNA restriction-modification system"/>
    <property type="evidence" value="ECO:0007669"/>
    <property type="project" value="UniProtKB-KW"/>
</dbReference>
<evidence type="ECO:0000256" key="1">
    <source>
        <dbReference type="ARBA" id="ARBA00010923"/>
    </source>
</evidence>
<dbReference type="GO" id="GO:0003677">
    <property type="term" value="F:DNA binding"/>
    <property type="evidence" value="ECO:0007669"/>
    <property type="project" value="UniProtKB-KW"/>
</dbReference>
<dbReference type="InterPro" id="IPR052021">
    <property type="entry name" value="Type-I_RS_S_subunit"/>
</dbReference>
<dbReference type="PANTHER" id="PTHR30408:SF12">
    <property type="entry name" value="TYPE I RESTRICTION ENZYME MJAVIII SPECIFICITY SUBUNIT"/>
    <property type="match status" value="1"/>
</dbReference>
<protein>
    <submittedName>
        <fullName evidence="5">Restriction endonuclease subunit S</fullName>
    </submittedName>
</protein>
<dbReference type="PANTHER" id="PTHR30408">
    <property type="entry name" value="TYPE-1 RESTRICTION ENZYME ECOKI SPECIFICITY PROTEIN"/>
    <property type="match status" value="1"/>
</dbReference>
<dbReference type="SUPFAM" id="SSF116734">
    <property type="entry name" value="DNA methylase specificity domain"/>
    <property type="match status" value="2"/>
</dbReference>
<keyword evidence="5" id="KW-0378">Hydrolase</keyword>
<keyword evidence="6" id="KW-1185">Reference proteome</keyword>
<evidence type="ECO:0000313" key="6">
    <source>
        <dbReference type="Proteomes" id="UP000476030"/>
    </source>
</evidence>